<name>A0AA41WDZ7_9BACT</name>
<feature type="transmembrane region" description="Helical" evidence="4">
    <location>
        <begin position="272"/>
        <end position="289"/>
    </location>
</feature>
<dbReference type="SUPFAM" id="SSF103473">
    <property type="entry name" value="MFS general substrate transporter"/>
    <property type="match status" value="1"/>
</dbReference>
<accession>A0AA41WDZ7</accession>
<feature type="transmembrane region" description="Helical" evidence="4">
    <location>
        <begin position="93"/>
        <end position="111"/>
    </location>
</feature>
<evidence type="ECO:0000256" key="1">
    <source>
        <dbReference type="ARBA" id="ARBA00022692"/>
    </source>
</evidence>
<dbReference type="AlphaFoldDB" id="A0AA41WDZ7"/>
<keyword evidence="1 4" id="KW-0812">Transmembrane</keyword>
<dbReference type="CDD" id="cd06174">
    <property type="entry name" value="MFS"/>
    <property type="match status" value="1"/>
</dbReference>
<evidence type="ECO:0000256" key="2">
    <source>
        <dbReference type="ARBA" id="ARBA00022989"/>
    </source>
</evidence>
<dbReference type="PANTHER" id="PTHR23530">
    <property type="entry name" value="TRANSPORT PROTEIN-RELATED"/>
    <property type="match status" value="1"/>
</dbReference>
<dbReference type="PANTHER" id="PTHR23530:SF1">
    <property type="entry name" value="PERMEASE, MAJOR FACILITATOR SUPERFAMILY-RELATED"/>
    <property type="match status" value="1"/>
</dbReference>
<dbReference type="GO" id="GO:0022857">
    <property type="term" value="F:transmembrane transporter activity"/>
    <property type="evidence" value="ECO:0007669"/>
    <property type="project" value="InterPro"/>
</dbReference>
<comment type="caution">
    <text evidence="5">The sequence shown here is derived from an EMBL/GenBank/DDBJ whole genome shotgun (WGS) entry which is preliminary data.</text>
</comment>
<evidence type="ECO:0000256" key="4">
    <source>
        <dbReference type="SAM" id="Phobius"/>
    </source>
</evidence>
<feature type="transmembrane region" description="Helical" evidence="4">
    <location>
        <begin position="184"/>
        <end position="207"/>
    </location>
</feature>
<evidence type="ECO:0000256" key="3">
    <source>
        <dbReference type="ARBA" id="ARBA00023136"/>
    </source>
</evidence>
<proteinExistence type="predicted"/>
<dbReference type="InterPro" id="IPR011701">
    <property type="entry name" value="MFS"/>
</dbReference>
<dbReference type="Proteomes" id="UP001165306">
    <property type="component" value="Unassembled WGS sequence"/>
</dbReference>
<protein>
    <submittedName>
        <fullName evidence="5">MFS transporter</fullName>
    </submittedName>
</protein>
<sequence length="432" mass="46339">MRLGSVAGVIGSLSPNRLLGIPLAALRDPLGRFNLATFFLSLTIYSPILVLYYTGRGLSLFQVLSLEAFMGLATILLEVPTGVVADRIGLKRSVTLGFFFQAVWVGLLVLAREYWQFLAGYAVLGMAISFRSGASEAWIYETLKARGEEHRMSQAHGAFWAASLAGRTTSAVLAALVVREMSEPSFVLALELSAAAMLLGTVLVLTVPNRQTEAELARQRGSLRLVRDGIRLIRAHPALRRIVALSVLADPLPYALLFLFQPYYQLAGTPAALYGLSSAAAAALGALGARSAFGLERRLGALRAFVLANLLPVAGYLAMAGLAGPYLAPLLFVMTYGAMQIRYPLIAALQNRHIASYNRATTISVVSMLEGAYALAMKLVAGYLADIDLRLAFGFLALVPLVAVSCFPLRVEQLESQELSAAEGSDGPRNDD</sequence>
<feature type="transmembrane region" description="Helical" evidence="4">
    <location>
        <begin position="159"/>
        <end position="178"/>
    </location>
</feature>
<organism evidence="5 6">
    <name type="scientific">Thermalbibacter longus</name>
    <dbReference type="NCBI Taxonomy" id="2951981"/>
    <lineage>
        <taxon>Bacteria</taxon>
        <taxon>Pseudomonadati</taxon>
        <taxon>Thermomicrobiota</taxon>
        <taxon>Thermomicrobia</taxon>
        <taxon>Thermomicrobiales</taxon>
        <taxon>Thermomicrobiaceae</taxon>
        <taxon>Thermalbibacter</taxon>
    </lineage>
</organism>
<dbReference type="InterPro" id="IPR036259">
    <property type="entry name" value="MFS_trans_sf"/>
</dbReference>
<feature type="transmembrane region" description="Helical" evidence="4">
    <location>
        <begin position="326"/>
        <end position="349"/>
    </location>
</feature>
<keyword evidence="2 4" id="KW-1133">Transmembrane helix</keyword>
<feature type="transmembrane region" description="Helical" evidence="4">
    <location>
        <begin position="361"/>
        <end position="385"/>
    </location>
</feature>
<dbReference type="InterPro" id="IPR053160">
    <property type="entry name" value="MFS_DHA3_Transporter"/>
</dbReference>
<feature type="transmembrane region" description="Helical" evidence="4">
    <location>
        <begin position="391"/>
        <end position="409"/>
    </location>
</feature>
<dbReference type="Pfam" id="PF07690">
    <property type="entry name" value="MFS_1"/>
    <property type="match status" value="1"/>
</dbReference>
<keyword evidence="3 4" id="KW-0472">Membrane</keyword>
<feature type="transmembrane region" description="Helical" evidence="4">
    <location>
        <begin position="301"/>
        <end position="320"/>
    </location>
</feature>
<dbReference type="RefSeq" id="WP_284056589.1">
    <property type="nucleotide sequence ID" value="NZ_JAMSLR010000003.1"/>
</dbReference>
<evidence type="ECO:0000313" key="6">
    <source>
        <dbReference type="Proteomes" id="UP001165306"/>
    </source>
</evidence>
<keyword evidence="6" id="KW-1185">Reference proteome</keyword>
<feature type="transmembrane region" description="Helical" evidence="4">
    <location>
        <begin position="33"/>
        <end position="54"/>
    </location>
</feature>
<dbReference type="EMBL" id="JAMSLR010000003">
    <property type="protein sequence ID" value="MCM8748809.1"/>
    <property type="molecule type" value="Genomic_DNA"/>
</dbReference>
<evidence type="ECO:0000313" key="5">
    <source>
        <dbReference type="EMBL" id="MCM8748809.1"/>
    </source>
</evidence>
<feature type="transmembrane region" description="Helical" evidence="4">
    <location>
        <begin position="117"/>
        <end position="139"/>
    </location>
</feature>
<gene>
    <name evidence="5" type="ORF">NET02_06590</name>
</gene>
<reference evidence="5" key="1">
    <citation type="submission" date="2022-06" db="EMBL/GenBank/DDBJ databases">
        <title>CFH 74404 Thermomicrobiaceae sp.</title>
        <authorList>
            <person name="Ming H."/>
            <person name="Li W.-J."/>
            <person name="Zhao Z."/>
        </authorList>
    </citation>
    <scope>NUCLEOTIDE SEQUENCE</scope>
    <source>
        <strain evidence="5">CFH 74404</strain>
    </source>
</reference>
<feature type="transmembrane region" description="Helical" evidence="4">
    <location>
        <begin position="60"/>
        <end position="81"/>
    </location>
</feature>
<dbReference type="Gene3D" id="1.20.1250.20">
    <property type="entry name" value="MFS general substrate transporter like domains"/>
    <property type="match status" value="1"/>
</dbReference>